<dbReference type="AlphaFoldDB" id="A0A078AGJ2"/>
<evidence type="ECO:0000256" key="1">
    <source>
        <dbReference type="SAM" id="MobiDB-lite"/>
    </source>
</evidence>
<evidence type="ECO:0000313" key="2">
    <source>
        <dbReference type="EMBL" id="CDW80657.1"/>
    </source>
</evidence>
<protein>
    <submittedName>
        <fullName evidence="2">Uncharacterized protein</fullName>
    </submittedName>
</protein>
<proteinExistence type="predicted"/>
<organism evidence="2 3">
    <name type="scientific">Stylonychia lemnae</name>
    <name type="common">Ciliate</name>
    <dbReference type="NCBI Taxonomy" id="5949"/>
    <lineage>
        <taxon>Eukaryota</taxon>
        <taxon>Sar</taxon>
        <taxon>Alveolata</taxon>
        <taxon>Ciliophora</taxon>
        <taxon>Intramacronucleata</taxon>
        <taxon>Spirotrichea</taxon>
        <taxon>Stichotrichia</taxon>
        <taxon>Sporadotrichida</taxon>
        <taxon>Oxytrichidae</taxon>
        <taxon>Stylonychinae</taxon>
        <taxon>Stylonychia</taxon>
    </lineage>
</organism>
<dbReference type="InParanoid" id="A0A078AGJ2"/>
<feature type="compositionally biased region" description="Basic and acidic residues" evidence="1">
    <location>
        <begin position="464"/>
        <end position="473"/>
    </location>
</feature>
<feature type="region of interest" description="Disordered" evidence="1">
    <location>
        <begin position="441"/>
        <end position="473"/>
    </location>
</feature>
<reference evidence="2 3" key="1">
    <citation type="submission" date="2014-06" db="EMBL/GenBank/DDBJ databases">
        <authorList>
            <person name="Swart Estienne"/>
        </authorList>
    </citation>
    <scope>NUCLEOTIDE SEQUENCE [LARGE SCALE GENOMIC DNA]</scope>
    <source>
        <strain evidence="2 3">130c</strain>
    </source>
</reference>
<evidence type="ECO:0000313" key="3">
    <source>
        <dbReference type="Proteomes" id="UP000039865"/>
    </source>
</evidence>
<accession>A0A078AGJ2</accession>
<dbReference type="SUPFAM" id="SSF47802">
    <property type="entry name" value="DNA polymerase beta, N-terminal domain-like"/>
    <property type="match status" value="1"/>
</dbReference>
<keyword evidence="3" id="KW-1185">Reference proteome</keyword>
<sequence length="473" mass="54757">MHKSGAKKGLKEQAKSGDLNKELFHERRAIFVPLGRAFNHKRAAESERKFKNHGGTVVQLNTCKFIIIFILNLVKEDNFRDLLKKIDYFLTAKTQNQELDLEKISEVLKLTQESLSKFVLENKHLHLRFLEHHFIDDCIKDNKIHHVKDFLIDIPKEIKREIENEEVKEHQTPAKSEKAQEELDLMITPKTQNKKRTKQQATSAIKDKGSSMKDETTEQQSTHYDEHEAELAAAMGDDYLKRRRLDKFMGSEEKKLHGSIDSSEIKSQHIRSTITPEKIHYDQCIQTGAIDQELNNPGADMQDQKPIKEGSIEGANEVQISEFSIMNQEDINQLDKVVDQIAKKEIQAINQDINEPIINHLQNIVDNLSVQDMSRSIYQDAIESIKNMNKALISTQDLFQFPSIEERVRDDIQRFMEASKNMIQQFNPEFNMLEELEQKQNMLQNQDQQQIQSNALPQAGIKSISEDKDTIQE</sequence>
<dbReference type="EMBL" id="CCKQ01009188">
    <property type="protein sequence ID" value="CDW80657.1"/>
    <property type="molecule type" value="Genomic_DNA"/>
</dbReference>
<dbReference type="InterPro" id="IPR027421">
    <property type="entry name" value="DNA_pol_lamdba_lyase_dom_sf"/>
</dbReference>
<dbReference type="Proteomes" id="UP000039865">
    <property type="component" value="Unassembled WGS sequence"/>
</dbReference>
<gene>
    <name evidence="2" type="primary">Contig5962.g6385</name>
    <name evidence="2" type="ORF">STYLEM_9660</name>
</gene>
<feature type="region of interest" description="Disordered" evidence="1">
    <location>
        <begin position="189"/>
        <end position="225"/>
    </location>
</feature>
<feature type="compositionally biased region" description="Basic and acidic residues" evidence="1">
    <location>
        <begin position="205"/>
        <end position="216"/>
    </location>
</feature>
<feature type="compositionally biased region" description="Low complexity" evidence="1">
    <location>
        <begin position="441"/>
        <end position="454"/>
    </location>
</feature>
<name>A0A078AGJ2_STYLE</name>